<name>A0A916WS56_9ACTN</name>
<evidence type="ECO:0000256" key="6">
    <source>
        <dbReference type="ARBA" id="ARBA00022832"/>
    </source>
</evidence>
<comment type="similarity">
    <text evidence="2 14">Belongs to the short-chain dehydrogenases/reductases (SDR) family. FabI subfamily.</text>
</comment>
<evidence type="ECO:0000313" key="18">
    <source>
        <dbReference type="Proteomes" id="UP000621454"/>
    </source>
</evidence>
<evidence type="ECO:0000256" key="9">
    <source>
        <dbReference type="ARBA" id="ARBA00023098"/>
    </source>
</evidence>
<dbReference type="EMBL" id="BMGC01000005">
    <property type="protein sequence ID" value="GGB24592.1"/>
    <property type="molecule type" value="Genomic_DNA"/>
</dbReference>
<dbReference type="PIRSF" id="PIRSF000094">
    <property type="entry name" value="Enoyl-ACP_rdct"/>
    <property type="match status" value="1"/>
</dbReference>
<keyword evidence="8 14" id="KW-0520">NAD</keyword>
<dbReference type="NCBIfam" id="NF005908">
    <property type="entry name" value="PRK07889.1"/>
    <property type="match status" value="1"/>
</dbReference>
<dbReference type="Pfam" id="PF13561">
    <property type="entry name" value="adh_short_C2"/>
    <property type="match status" value="1"/>
</dbReference>
<keyword evidence="6" id="KW-0276">Fatty acid metabolism</keyword>
<evidence type="ECO:0000256" key="4">
    <source>
        <dbReference type="ARBA" id="ARBA00017755"/>
    </source>
</evidence>
<dbReference type="GO" id="GO:0004318">
    <property type="term" value="F:enoyl-[acyl-carrier-protein] reductase (NADH) activity"/>
    <property type="evidence" value="ECO:0007669"/>
    <property type="project" value="UniProtKB-EC"/>
</dbReference>
<evidence type="ECO:0000256" key="2">
    <source>
        <dbReference type="ARBA" id="ARBA00009233"/>
    </source>
</evidence>
<keyword evidence="5 14" id="KW-0444">Lipid biosynthesis</keyword>
<comment type="catalytic activity">
    <reaction evidence="13">
        <text>a 2,3-saturated acyl-[ACP] + NAD(+) = a (2E)-enoyl-[ACP] + NADH + H(+)</text>
        <dbReference type="Rhea" id="RHEA:10240"/>
        <dbReference type="Rhea" id="RHEA-COMP:9925"/>
        <dbReference type="Rhea" id="RHEA-COMP:9926"/>
        <dbReference type="ChEBI" id="CHEBI:15378"/>
        <dbReference type="ChEBI" id="CHEBI:57540"/>
        <dbReference type="ChEBI" id="CHEBI:57945"/>
        <dbReference type="ChEBI" id="CHEBI:78784"/>
        <dbReference type="ChEBI" id="CHEBI:78785"/>
        <dbReference type="EC" id="1.3.1.9"/>
    </reaction>
    <physiologicalReaction direction="right-to-left" evidence="13">
        <dbReference type="Rhea" id="RHEA:10242"/>
    </physiologicalReaction>
</comment>
<dbReference type="GO" id="GO:0006633">
    <property type="term" value="P:fatty acid biosynthetic process"/>
    <property type="evidence" value="ECO:0007669"/>
    <property type="project" value="UniProtKB-KW"/>
</dbReference>
<accession>A0A916WS56</accession>
<evidence type="ECO:0000256" key="14">
    <source>
        <dbReference type="PIRNR" id="PIRNR000094"/>
    </source>
</evidence>
<evidence type="ECO:0000256" key="12">
    <source>
        <dbReference type="ARBA" id="ARBA00048076"/>
    </source>
</evidence>
<dbReference type="NCBIfam" id="NF040631">
    <property type="entry name" value="InhA"/>
    <property type="match status" value="1"/>
</dbReference>
<evidence type="ECO:0000256" key="7">
    <source>
        <dbReference type="ARBA" id="ARBA00023002"/>
    </source>
</evidence>
<sequence length="279" mass="29570">MSGLLDGKTVLITGIITDASIAFHTAKMAQEQGAKVIITGIPERLRLIDRIAKRLPAEVPPAIPLDVTDEDDLAALSDKIAELAPEGLDAVMHSIAFAPKTLMGPDAVPFLEGPGPDVARAFQISAWSYASLARAVLPVMNEGGSIVGMDFDPRTAMPDYNWMGVAKAALESVNRYVAREVGYAKRIRSNLVAAGPIKTLAAKAISGTATDDAKKLTMLNEYWDGASPIGWDVNDPTVVAKSVCALMSDWLAGSTGSIVYVDGGASHNTWFPENFISGE</sequence>
<feature type="binding site" evidence="16">
    <location>
        <begin position="20"/>
        <end position="21"/>
    </location>
    <ligand>
        <name>NAD(+)</name>
        <dbReference type="ChEBI" id="CHEBI:57540"/>
    </ligand>
</feature>
<evidence type="ECO:0000256" key="16">
    <source>
        <dbReference type="PIRSR" id="PIRSR000094-3"/>
    </source>
</evidence>
<comment type="caution">
    <text evidence="17">The sequence shown here is derived from an EMBL/GenBank/DDBJ whole genome shotgun (WGS) entry which is preliminary data.</text>
</comment>
<proteinExistence type="inferred from homology"/>
<keyword evidence="10 14" id="KW-0275">Fatty acid biosynthesis</keyword>
<dbReference type="Gene3D" id="3.40.50.720">
    <property type="entry name" value="NAD(P)-binding Rossmann-like Domain"/>
    <property type="match status" value="1"/>
</dbReference>
<dbReference type="InterPro" id="IPR014358">
    <property type="entry name" value="Enoyl-ACP_Rdtase_NADH"/>
</dbReference>
<evidence type="ECO:0000256" key="15">
    <source>
        <dbReference type="PIRSR" id="PIRSR000094-2"/>
    </source>
</evidence>
<dbReference type="InterPro" id="IPR002347">
    <property type="entry name" value="SDR_fam"/>
</dbReference>
<feature type="binding site" evidence="16">
    <location>
        <position position="167"/>
    </location>
    <ligand>
        <name>NAD(+)</name>
        <dbReference type="ChEBI" id="CHEBI:57540"/>
    </ligand>
</feature>
<evidence type="ECO:0000256" key="8">
    <source>
        <dbReference type="ARBA" id="ARBA00023027"/>
    </source>
</evidence>
<evidence type="ECO:0000313" key="17">
    <source>
        <dbReference type="EMBL" id="GGB24592.1"/>
    </source>
</evidence>
<dbReference type="InterPro" id="IPR036291">
    <property type="entry name" value="NAD(P)-bd_dom_sf"/>
</dbReference>
<dbReference type="RefSeq" id="WP_188585581.1">
    <property type="nucleotide sequence ID" value="NZ_BMGC01000005.1"/>
</dbReference>
<comment type="subunit">
    <text evidence="11">Homodimer. Homotetramer.</text>
</comment>
<evidence type="ECO:0000256" key="10">
    <source>
        <dbReference type="ARBA" id="ARBA00023160"/>
    </source>
</evidence>
<keyword evidence="18" id="KW-1185">Reference proteome</keyword>
<gene>
    <name evidence="17" type="ORF">GCM10011489_11020</name>
</gene>
<keyword evidence="7 14" id="KW-0560">Oxidoreductase</keyword>
<feature type="binding site" evidence="16">
    <location>
        <position position="95"/>
    </location>
    <ligand>
        <name>NAD(+)</name>
        <dbReference type="ChEBI" id="CHEBI:57540"/>
    </ligand>
</feature>
<reference evidence="17" key="1">
    <citation type="journal article" date="2014" name="Int. J. Syst. Evol. Microbiol.">
        <title>Complete genome sequence of Corynebacterium casei LMG S-19264T (=DSM 44701T), isolated from a smear-ripened cheese.</title>
        <authorList>
            <consortium name="US DOE Joint Genome Institute (JGI-PGF)"/>
            <person name="Walter F."/>
            <person name="Albersmeier A."/>
            <person name="Kalinowski J."/>
            <person name="Ruckert C."/>
        </authorList>
    </citation>
    <scope>NUCLEOTIDE SEQUENCE</scope>
    <source>
        <strain evidence="17">CGMCC 1.12827</strain>
    </source>
</reference>
<comment type="pathway">
    <text evidence="1">Lipid metabolism; mycolic acid biosynthesis.</text>
</comment>
<evidence type="ECO:0000256" key="5">
    <source>
        <dbReference type="ARBA" id="ARBA00022516"/>
    </source>
</evidence>
<dbReference type="PANTHER" id="PTHR43159:SF2">
    <property type="entry name" value="ENOYL-[ACYL-CARRIER-PROTEIN] REDUCTASE [NADH], CHLOROPLASTIC"/>
    <property type="match status" value="1"/>
</dbReference>
<dbReference type="SUPFAM" id="SSF51735">
    <property type="entry name" value="NAD(P)-binding Rossmann-fold domains"/>
    <property type="match status" value="1"/>
</dbReference>
<evidence type="ECO:0000256" key="13">
    <source>
        <dbReference type="ARBA" id="ARBA00049160"/>
    </source>
</evidence>
<dbReference type="InterPro" id="IPR053410">
    <property type="entry name" value="Mycobact_enoyl-ACP_red"/>
</dbReference>
<reference evidence="17" key="2">
    <citation type="submission" date="2020-09" db="EMBL/GenBank/DDBJ databases">
        <authorList>
            <person name="Sun Q."/>
            <person name="Zhou Y."/>
        </authorList>
    </citation>
    <scope>NUCLEOTIDE SEQUENCE</scope>
    <source>
        <strain evidence="17">CGMCC 1.12827</strain>
    </source>
</reference>
<evidence type="ECO:0000256" key="11">
    <source>
        <dbReference type="ARBA" id="ARBA00046824"/>
    </source>
</evidence>
<evidence type="ECO:0000256" key="1">
    <source>
        <dbReference type="ARBA" id="ARBA00004796"/>
    </source>
</evidence>
<feature type="binding site" evidence="15">
    <location>
        <position position="98"/>
    </location>
    <ligand>
        <name>substrate</name>
    </ligand>
</feature>
<evidence type="ECO:0000256" key="3">
    <source>
        <dbReference type="ARBA" id="ARBA00012996"/>
    </source>
</evidence>
<comment type="catalytic activity">
    <reaction evidence="12">
        <text>a 2,3-saturated acyl-CoA + NAD(+) = a (2E)-enoyl-CoA + NADH + H(+)</text>
        <dbReference type="Rhea" id="RHEA:18177"/>
        <dbReference type="ChEBI" id="CHEBI:15378"/>
        <dbReference type="ChEBI" id="CHEBI:57540"/>
        <dbReference type="ChEBI" id="CHEBI:57945"/>
        <dbReference type="ChEBI" id="CHEBI:58856"/>
        <dbReference type="ChEBI" id="CHEBI:65111"/>
    </reaction>
    <physiologicalReaction direction="right-to-left" evidence="12">
        <dbReference type="Rhea" id="RHEA:18179"/>
    </physiologicalReaction>
</comment>
<feature type="binding site" evidence="16">
    <location>
        <begin position="197"/>
        <end position="201"/>
    </location>
    <ligand>
        <name>NAD(+)</name>
        <dbReference type="ChEBI" id="CHEBI:57540"/>
    </ligand>
</feature>
<keyword evidence="9" id="KW-0443">Lipid metabolism</keyword>
<dbReference type="EC" id="1.3.1.9" evidence="3 14"/>
<protein>
    <recommendedName>
        <fullName evidence="4 14">Enoyl-[acyl-carrier-protein] reductase [NADH]</fullName>
        <ecNumber evidence="3 14">1.3.1.9</ecNumber>
    </recommendedName>
</protein>
<feature type="binding site" evidence="16">
    <location>
        <position position="14"/>
    </location>
    <ligand>
        <name>NAD(+)</name>
        <dbReference type="ChEBI" id="CHEBI:57540"/>
    </ligand>
</feature>
<organism evidence="17 18">
    <name type="scientific">Gordonia jinhuaensis</name>
    <dbReference type="NCBI Taxonomy" id="1517702"/>
    <lineage>
        <taxon>Bacteria</taxon>
        <taxon>Bacillati</taxon>
        <taxon>Actinomycetota</taxon>
        <taxon>Actinomycetes</taxon>
        <taxon>Mycobacteriales</taxon>
        <taxon>Gordoniaceae</taxon>
        <taxon>Gordonia</taxon>
    </lineage>
</organism>
<dbReference type="AlphaFoldDB" id="A0A916WS56"/>
<dbReference type="Proteomes" id="UP000621454">
    <property type="component" value="Unassembled WGS sequence"/>
</dbReference>
<feature type="binding site" evidence="16">
    <location>
        <begin position="66"/>
        <end position="67"/>
    </location>
    <ligand>
        <name>NAD(+)</name>
        <dbReference type="ChEBI" id="CHEBI:57540"/>
    </ligand>
</feature>
<dbReference type="PANTHER" id="PTHR43159">
    <property type="entry name" value="ENOYL-[ACYL-CARRIER-PROTEIN] REDUCTASE"/>
    <property type="match status" value="1"/>
</dbReference>